<keyword evidence="11" id="KW-0560">Oxidoreductase</keyword>
<dbReference type="EC" id="1.14.20.7" evidence="3"/>
<evidence type="ECO:0000256" key="10">
    <source>
        <dbReference type="ARBA" id="ARBA00049359"/>
    </source>
</evidence>
<evidence type="ECO:0000256" key="3">
    <source>
        <dbReference type="ARBA" id="ARBA00012293"/>
    </source>
</evidence>
<dbReference type="SUPFAM" id="SSF51197">
    <property type="entry name" value="Clavaminate synthase-like"/>
    <property type="match status" value="1"/>
</dbReference>
<reference evidence="15" key="1">
    <citation type="journal article" date="2019" name="Int. J. Syst. Evol. Microbiol.">
        <title>The Global Catalogue of Microorganisms (GCM) 10K type strain sequencing project: providing services to taxonomists for standard genome sequencing and annotation.</title>
        <authorList>
            <consortium name="The Broad Institute Genomics Platform"/>
            <consortium name="The Broad Institute Genome Sequencing Center for Infectious Disease"/>
            <person name="Wu L."/>
            <person name="Ma J."/>
        </authorList>
    </citation>
    <scope>NUCLEOTIDE SEQUENCE [LARGE SCALE GENOMIC DNA]</scope>
    <source>
        <strain evidence="15">KCTC 42964</strain>
    </source>
</reference>
<evidence type="ECO:0000256" key="7">
    <source>
        <dbReference type="ARBA" id="ARBA00031011"/>
    </source>
</evidence>
<comment type="similarity">
    <text evidence="11">Belongs to the iron/ascorbate-dependent oxidoreductase family.</text>
</comment>
<keyword evidence="11" id="KW-0479">Metal-binding</keyword>
<evidence type="ECO:0000256" key="5">
    <source>
        <dbReference type="ARBA" id="ARBA00019045"/>
    </source>
</evidence>
<evidence type="ECO:0000256" key="4">
    <source>
        <dbReference type="ARBA" id="ARBA00012531"/>
    </source>
</evidence>
<dbReference type="PRINTS" id="PR00682">
    <property type="entry name" value="IPNSYNTHASE"/>
</dbReference>
<dbReference type="InterPro" id="IPR026992">
    <property type="entry name" value="DIOX_N"/>
</dbReference>
<evidence type="ECO:0000256" key="8">
    <source>
        <dbReference type="ARBA" id="ARBA00031282"/>
    </source>
</evidence>
<evidence type="ECO:0000256" key="11">
    <source>
        <dbReference type="RuleBase" id="RU003682"/>
    </source>
</evidence>
<evidence type="ECO:0000256" key="6">
    <source>
        <dbReference type="ARBA" id="ARBA00022666"/>
    </source>
</evidence>
<comment type="pathway">
    <text evidence="2">Alkene biosynthesis; ethylene biosynthesis via 2-oxoglutarate.</text>
</comment>
<comment type="caution">
    <text evidence="14">The sequence shown here is derived from an EMBL/GenBank/DDBJ whole genome shotgun (WGS) entry which is preliminary data.</text>
</comment>
<dbReference type="EC" id="1.13.12.19" evidence="4"/>
<dbReference type="InterPro" id="IPR005123">
    <property type="entry name" value="Oxoglu/Fe-dep_dioxygenase_dom"/>
</dbReference>
<dbReference type="EMBL" id="JBHRTR010000025">
    <property type="protein sequence ID" value="MFC3227837.1"/>
    <property type="molecule type" value="Genomic_DNA"/>
</dbReference>
<dbReference type="Pfam" id="PF14226">
    <property type="entry name" value="DIOX_N"/>
    <property type="match status" value="1"/>
</dbReference>
<keyword evidence="11" id="KW-0408">Iron</keyword>
<feature type="non-terminal residue" evidence="14">
    <location>
        <position position="320"/>
    </location>
</feature>
<keyword evidence="6" id="KW-0266">Ethylene biosynthesis</keyword>
<dbReference type="Gene3D" id="2.60.120.330">
    <property type="entry name" value="B-lactam Antibiotic, Isopenicillin N Synthase, Chain"/>
    <property type="match status" value="1"/>
</dbReference>
<proteinExistence type="inferred from homology"/>
<dbReference type="GO" id="GO:0051213">
    <property type="term" value="F:dioxygenase activity"/>
    <property type="evidence" value="ECO:0007669"/>
    <property type="project" value="UniProtKB-KW"/>
</dbReference>
<organism evidence="14 15">
    <name type="scientific">Marinibaculum pumilum</name>
    <dbReference type="NCBI Taxonomy" id="1766165"/>
    <lineage>
        <taxon>Bacteria</taxon>
        <taxon>Pseudomonadati</taxon>
        <taxon>Pseudomonadota</taxon>
        <taxon>Alphaproteobacteria</taxon>
        <taxon>Rhodospirillales</taxon>
        <taxon>Rhodospirillaceae</taxon>
        <taxon>Marinibaculum</taxon>
    </lineage>
</organism>
<sequence length="320" mass="35214">MGEIPVIDLGPYFSGGAEGKAKVAAAVDRACTDIGFLIVTGHGVPADLIQEMRAVSRRFFDLPMAAKMAYKMPDDRYRGYTAFGGEALSYSLGDESPPDLKEGFSIGPCDTPKDDYHLAGGNFFAENMWPAEMPELRPVWTRYYNAMEGLATGLMRVFALGLGMDEHFFDAKVDHHITNFTAMHYPPVEGEVLPNQLRGGAHTDYGSLTIVQRDDSPGGLQVLDKSGAWIDAPYVPDSFVINLGDLMAEWTNDRWVSTLHRVVPPPPEAASTADRLSLLFFHQPNYDARIEVLPTCTGPDSPPKYGNTTSGEHVLEKIRR</sequence>
<dbReference type="InterPro" id="IPR027443">
    <property type="entry name" value="IPNS-like_sf"/>
</dbReference>
<dbReference type="RefSeq" id="WP_379900348.1">
    <property type="nucleotide sequence ID" value="NZ_JBHRTR010000025.1"/>
</dbReference>
<evidence type="ECO:0000313" key="15">
    <source>
        <dbReference type="Proteomes" id="UP001595528"/>
    </source>
</evidence>
<evidence type="ECO:0000256" key="9">
    <source>
        <dbReference type="ARBA" id="ARBA00047725"/>
    </source>
</evidence>
<evidence type="ECO:0000256" key="12">
    <source>
        <dbReference type="SAM" id="MobiDB-lite"/>
    </source>
</evidence>
<dbReference type="InterPro" id="IPR050231">
    <property type="entry name" value="Iron_ascorbate_oxido_reductase"/>
</dbReference>
<feature type="domain" description="Fe2OG dioxygenase" evidence="13">
    <location>
        <begin position="172"/>
        <end position="284"/>
    </location>
</feature>
<accession>A0ABV7L0Q7</accession>
<evidence type="ECO:0000256" key="1">
    <source>
        <dbReference type="ARBA" id="ARBA00001954"/>
    </source>
</evidence>
<comment type="cofactor">
    <cofactor evidence="1">
        <name>Fe(2+)</name>
        <dbReference type="ChEBI" id="CHEBI:29033"/>
    </cofactor>
</comment>
<comment type="catalytic activity">
    <reaction evidence="9">
        <text>2-oxoglutarate + O2 + 2 H(+) = ethene + 3 CO2 + H2O</text>
        <dbReference type="Rhea" id="RHEA:31523"/>
        <dbReference type="ChEBI" id="CHEBI:15377"/>
        <dbReference type="ChEBI" id="CHEBI:15378"/>
        <dbReference type="ChEBI" id="CHEBI:15379"/>
        <dbReference type="ChEBI" id="CHEBI:16526"/>
        <dbReference type="ChEBI" id="CHEBI:16810"/>
        <dbReference type="ChEBI" id="CHEBI:18153"/>
        <dbReference type="EC" id="1.13.12.19"/>
    </reaction>
</comment>
<gene>
    <name evidence="14" type="ORF">ACFOGJ_11380</name>
</gene>
<protein>
    <recommendedName>
        <fullName evidence="5">2-oxoglutarate-dependent ethylene/succinate-forming enzyme</fullName>
        <ecNumber evidence="4">1.13.12.19</ecNumber>
        <ecNumber evidence="3">1.14.20.7</ecNumber>
    </recommendedName>
    <alternativeName>
        <fullName evidence="7">2-oxoglutarate dioxygenase (ethylene-forming)</fullName>
    </alternativeName>
    <alternativeName>
        <fullName evidence="8">2-oxoglutarate/L-arginine monooxygenase/decarboxylase (succinate-forming)</fullName>
    </alternativeName>
</protein>
<evidence type="ECO:0000259" key="13">
    <source>
        <dbReference type="PROSITE" id="PS51471"/>
    </source>
</evidence>
<dbReference type="Pfam" id="PF03171">
    <property type="entry name" value="2OG-FeII_Oxy"/>
    <property type="match status" value="1"/>
</dbReference>
<dbReference type="Proteomes" id="UP001595528">
    <property type="component" value="Unassembled WGS sequence"/>
</dbReference>
<evidence type="ECO:0000256" key="2">
    <source>
        <dbReference type="ARBA" id="ARBA00004767"/>
    </source>
</evidence>
<evidence type="ECO:0000313" key="14">
    <source>
        <dbReference type="EMBL" id="MFC3227837.1"/>
    </source>
</evidence>
<dbReference type="PANTHER" id="PTHR47990">
    <property type="entry name" value="2-OXOGLUTARATE (2OG) AND FE(II)-DEPENDENT OXYGENASE SUPERFAMILY PROTEIN-RELATED"/>
    <property type="match status" value="1"/>
</dbReference>
<dbReference type="InterPro" id="IPR044861">
    <property type="entry name" value="IPNS-like_FE2OG_OXY"/>
</dbReference>
<keyword evidence="15" id="KW-1185">Reference proteome</keyword>
<feature type="region of interest" description="Disordered" evidence="12">
    <location>
        <begin position="297"/>
        <end position="320"/>
    </location>
</feature>
<dbReference type="PROSITE" id="PS51471">
    <property type="entry name" value="FE2OG_OXY"/>
    <property type="match status" value="1"/>
</dbReference>
<keyword evidence="14" id="KW-0223">Dioxygenase</keyword>
<name>A0ABV7L0Q7_9PROT</name>
<comment type="catalytic activity">
    <reaction evidence="10">
        <text>L-arginine + 2-oxoglutarate + O2 = guanidine + L-glutamate 5-semialdehyde + succinate + CO2</text>
        <dbReference type="Rhea" id="RHEA:31535"/>
        <dbReference type="ChEBI" id="CHEBI:15379"/>
        <dbReference type="ChEBI" id="CHEBI:16526"/>
        <dbReference type="ChEBI" id="CHEBI:16810"/>
        <dbReference type="ChEBI" id="CHEBI:30031"/>
        <dbReference type="ChEBI" id="CHEBI:30087"/>
        <dbReference type="ChEBI" id="CHEBI:32682"/>
        <dbReference type="ChEBI" id="CHEBI:58066"/>
        <dbReference type="EC" id="1.14.20.7"/>
    </reaction>
</comment>